<dbReference type="eggNOG" id="COG0444">
    <property type="taxonomic scope" value="Bacteria"/>
</dbReference>
<dbReference type="HOGENOM" id="CLU_000604_1_23_11"/>
<dbReference type="PANTHER" id="PTHR43297">
    <property type="entry name" value="OLIGOPEPTIDE TRANSPORT ATP-BINDING PROTEIN APPD"/>
    <property type="match status" value="1"/>
</dbReference>
<evidence type="ECO:0000256" key="7">
    <source>
        <dbReference type="ARBA" id="ARBA00022840"/>
    </source>
</evidence>
<dbReference type="Proteomes" id="UP000006072">
    <property type="component" value="Unassembled WGS sequence"/>
</dbReference>
<dbReference type="AlphaFoldDB" id="K0V179"/>
<dbReference type="SMART" id="SM00382">
    <property type="entry name" value="AAA"/>
    <property type="match status" value="1"/>
</dbReference>
<proteinExistence type="inferred from homology"/>
<dbReference type="EMBL" id="ALQA01000029">
    <property type="protein sequence ID" value="EJZ08643.1"/>
    <property type="molecule type" value="Genomic_DNA"/>
</dbReference>
<keyword evidence="6" id="KW-0547">Nucleotide-binding</keyword>
<evidence type="ECO:0000313" key="12">
    <source>
        <dbReference type="Proteomes" id="UP000006072"/>
    </source>
</evidence>
<keyword evidence="4" id="KW-1003">Cell membrane</keyword>
<dbReference type="PROSITE" id="PS50893">
    <property type="entry name" value="ABC_TRANSPORTER_2"/>
    <property type="match status" value="1"/>
</dbReference>
<dbReference type="InterPro" id="IPR027417">
    <property type="entry name" value="P-loop_NTPase"/>
</dbReference>
<sequence length="259" mass="27075">MVTPAREEARLTGLTVDIALRRGRHSSAVRVLDDVNLDVPAGRVTALIGESGCGKSLVAAALSGLLPPGSRVRGQVRVGDRELRPDDEPAWREVRGRRIGVVPQSAATSFTPVRTIGSQLAEVCARLGADRGPEELCASVALPATVLRRYPHELSGGMAQRAAIAAALAGRPALLLADEPTSALDPDNAALVWRLLGDAAADGAAVLVITHDMPSLLRSAVCDDVAVMTRGTVRSRQPLADALADTDPYLRALLGTVPV</sequence>
<dbReference type="Pfam" id="PF00005">
    <property type="entry name" value="ABC_tran"/>
    <property type="match status" value="1"/>
</dbReference>
<dbReference type="GO" id="GO:0005886">
    <property type="term" value="C:plasma membrane"/>
    <property type="evidence" value="ECO:0007669"/>
    <property type="project" value="UniProtKB-SubCell"/>
</dbReference>
<keyword evidence="9" id="KW-0472">Membrane</keyword>
<dbReference type="SUPFAM" id="SSF52540">
    <property type="entry name" value="P-loop containing nucleoside triphosphate hydrolases"/>
    <property type="match status" value="1"/>
</dbReference>
<evidence type="ECO:0000256" key="1">
    <source>
        <dbReference type="ARBA" id="ARBA00004202"/>
    </source>
</evidence>
<evidence type="ECO:0000256" key="9">
    <source>
        <dbReference type="ARBA" id="ARBA00023136"/>
    </source>
</evidence>
<evidence type="ECO:0000256" key="5">
    <source>
        <dbReference type="ARBA" id="ARBA00022519"/>
    </source>
</evidence>
<keyword evidence="8" id="KW-1278">Translocase</keyword>
<evidence type="ECO:0000256" key="8">
    <source>
        <dbReference type="ARBA" id="ARBA00022967"/>
    </source>
</evidence>
<evidence type="ECO:0000256" key="4">
    <source>
        <dbReference type="ARBA" id="ARBA00022475"/>
    </source>
</evidence>
<comment type="similarity">
    <text evidence="2">Belongs to the ABC transporter superfamily.</text>
</comment>
<keyword evidence="5" id="KW-0997">Cell inner membrane</keyword>
<dbReference type="InterPro" id="IPR050388">
    <property type="entry name" value="ABC_Ni/Peptide_Import"/>
</dbReference>
<evidence type="ECO:0000256" key="6">
    <source>
        <dbReference type="ARBA" id="ARBA00022741"/>
    </source>
</evidence>
<feature type="domain" description="ABC transporter" evidence="10">
    <location>
        <begin position="9"/>
        <end position="255"/>
    </location>
</feature>
<dbReference type="InterPro" id="IPR017871">
    <property type="entry name" value="ABC_transporter-like_CS"/>
</dbReference>
<comment type="subcellular location">
    <subcellularLocation>
        <location evidence="1">Cell membrane</location>
        <topology evidence="1">Peripheral membrane protein</topology>
    </subcellularLocation>
</comment>
<dbReference type="InterPro" id="IPR003593">
    <property type="entry name" value="AAA+_ATPase"/>
</dbReference>
<organism evidence="11 12">
    <name type="scientific">Mycolicibacterium vaccae ATCC 25954</name>
    <dbReference type="NCBI Taxonomy" id="1194972"/>
    <lineage>
        <taxon>Bacteria</taxon>
        <taxon>Bacillati</taxon>
        <taxon>Actinomycetota</taxon>
        <taxon>Actinomycetes</taxon>
        <taxon>Mycobacteriales</taxon>
        <taxon>Mycobacteriaceae</taxon>
        <taxon>Mycolicibacterium</taxon>
    </lineage>
</organism>
<dbReference type="PROSITE" id="PS00211">
    <property type="entry name" value="ABC_TRANSPORTER_1"/>
    <property type="match status" value="1"/>
</dbReference>
<comment type="caution">
    <text evidence="11">The sequence shown here is derived from an EMBL/GenBank/DDBJ whole genome shotgun (WGS) entry which is preliminary data.</text>
</comment>
<name>K0V179_MYCVA</name>
<dbReference type="InterPro" id="IPR003439">
    <property type="entry name" value="ABC_transporter-like_ATP-bd"/>
</dbReference>
<protein>
    <submittedName>
        <fullName evidence="11">ABC transporter-like protein</fullName>
    </submittedName>
</protein>
<dbReference type="GO" id="GO:0016887">
    <property type="term" value="F:ATP hydrolysis activity"/>
    <property type="evidence" value="ECO:0007669"/>
    <property type="project" value="InterPro"/>
</dbReference>
<evidence type="ECO:0000313" key="11">
    <source>
        <dbReference type="EMBL" id="EJZ08643.1"/>
    </source>
</evidence>
<evidence type="ECO:0000256" key="3">
    <source>
        <dbReference type="ARBA" id="ARBA00022448"/>
    </source>
</evidence>
<dbReference type="PANTHER" id="PTHR43297:SF14">
    <property type="entry name" value="ATPASE AAA-TYPE CORE DOMAIN-CONTAINING PROTEIN"/>
    <property type="match status" value="1"/>
</dbReference>
<gene>
    <name evidence="11" type="ORF">MVAC_14768</name>
</gene>
<keyword evidence="3" id="KW-0813">Transport</keyword>
<accession>K0V179</accession>
<evidence type="ECO:0000259" key="10">
    <source>
        <dbReference type="PROSITE" id="PS50893"/>
    </source>
</evidence>
<dbReference type="PATRIC" id="fig|1194972.3.peg.2945"/>
<reference evidence="11 12" key="1">
    <citation type="journal article" date="2012" name="J. Bacteriol.">
        <title>Complete Genome Sequence of Mycobacterium vaccae Type Strain ATCC 25954.</title>
        <authorList>
            <person name="Ho Y.S."/>
            <person name="Adroub S.A."/>
            <person name="Abadi M."/>
            <person name="Al Alwan B."/>
            <person name="Alkhateeb R."/>
            <person name="Gao G."/>
            <person name="Ragab A."/>
            <person name="Ali S."/>
            <person name="van Soolingen D."/>
            <person name="Bitter W."/>
            <person name="Pain A."/>
            <person name="Abdallah A.M."/>
        </authorList>
    </citation>
    <scope>NUCLEOTIDE SEQUENCE [LARGE SCALE GENOMIC DNA]</scope>
    <source>
        <strain evidence="11 12">ATCC 25954</strain>
    </source>
</reference>
<keyword evidence="7" id="KW-0067">ATP-binding</keyword>
<dbReference type="Gene3D" id="3.40.50.300">
    <property type="entry name" value="P-loop containing nucleotide triphosphate hydrolases"/>
    <property type="match status" value="1"/>
</dbReference>
<dbReference type="RefSeq" id="WP_003932786.1">
    <property type="nucleotide sequence ID" value="NZ_JH814697.1"/>
</dbReference>
<evidence type="ECO:0000256" key="2">
    <source>
        <dbReference type="ARBA" id="ARBA00005417"/>
    </source>
</evidence>
<dbReference type="GO" id="GO:0005524">
    <property type="term" value="F:ATP binding"/>
    <property type="evidence" value="ECO:0007669"/>
    <property type="project" value="UniProtKB-KW"/>
</dbReference>
<keyword evidence="12" id="KW-1185">Reference proteome</keyword>